<feature type="domain" description="FMN-binding" evidence="8">
    <location>
        <begin position="113"/>
        <end position="224"/>
    </location>
</feature>
<dbReference type="EC" id="7.-.-.-" evidence="6"/>
<keyword evidence="2 6" id="KW-0597">Phosphoprotein</keyword>
<keyword evidence="5 6" id="KW-0249">Electron transport</keyword>
<dbReference type="GO" id="GO:0009055">
    <property type="term" value="F:electron transfer activity"/>
    <property type="evidence" value="ECO:0007669"/>
    <property type="project" value="InterPro"/>
</dbReference>
<proteinExistence type="inferred from homology"/>
<comment type="subcellular location">
    <subcellularLocation>
        <location evidence="6">Cell membrane</location>
        <topology evidence="6">Single-pass membrane protein</topology>
    </subcellularLocation>
</comment>
<dbReference type="RefSeq" id="WP_033191421.1">
    <property type="nucleotide sequence ID" value="NZ_CP014334.2"/>
</dbReference>
<dbReference type="AlphaFoldDB" id="A0AAI8GCK8"/>
<evidence type="ECO:0000256" key="2">
    <source>
        <dbReference type="ARBA" id="ARBA00022553"/>
    </source>
</evidence>
<keyword evidence="10" id="KW-1185">Reference proteome</keyword>
<evidence type="ECO:0000259" key="8">
    <source>
        <dbReference type="SMART" id="SM00900"/>
    </source>
</evidence>
<keyword evidence="4 6" id="KW-0288">FMN</keyword>
<keyword evidence="6 7" id="KW-0812">Transmembrane</keyword>
<dbReference type="PANTHER" id="PTHR36118">
    <property type="entry name" value="ION-TRANSLOCATING OXIDOREDUCTASE COMPLEX SUBUNIT G"/>
    <property type="match status" value="1"/>
</dbReference>
<dbReference type="PANTHER" id="PTHR36118:SF1">
    <property type="entry name" value="ION-TRANSLOCATING OXIDOREDUCTASE COMPLEX SUBUNIT G"/>
    <property type="match status" value="1"/>
</dbReference>
<dbReference type="NCBIfam" id="TIGR01947">
    <property type="entry name" value="rnfG"/>
    <property type="match status" value="1"/>
</dbReference>
<sequence length="233" mass="25512">MKENRREMLKMSITLMIYTLIAGIALGLVYTVTKDRIAEAELENVISSMVNLLTDENGNTIVNVDEIKKIVLEKRNEMGNVLFEDGVGTVISPVYEFETGNARYFVLTGRAVGYGGNVVTMAAFMLDKNSGELTLKAIKVLDYSQETPGLGAKIGESNVQERFFPIPESGLKNGLKVDKDAGKQSADPEKVKQEGVVKVSDVMTGATITPRAVVSSLNAMYKFLREKYLGGEE</sequence>
<dbReference type="GO" id="GO:0022900">
    <property type="term" value="P:electron transport chain"/>
    <property type="evidence" value="ECO:0007669"/>
    <property type="project" value="UniProtKB-UniRule"/>
</dbReference>
<evidence type="ECO:0000256" key="7">
    <source>
        <dbReference type="SAM" id="Phobius"/>
    </source>
</evidence>
<comment type="function">
    <text evidence="6">Part of a membrane-bound complex that couples electron transfer with translocation of ions across the membrane.</text>
</comment>
<dbReference type="GO" id="GO:0005886">
    <property type="term" value="C:plasma membrane"/>
    <property type="evidence" value="ECO:0007669"/>
    <property type="project" value="UniProtKB-SubCell"/>
</dbReference>
<dbReference type="GO" id="GO:0010181">
    <property type="term" value="F:FMN binding"/>
    <property type="evidence" value="ECO:0007669"/>
    <property type="project" value="InterPro"/>
</dbReference>
<evidence type="ECO:0000256" key="5">
    <source>
        <dbReference type="ARBA" id="ARBA00022982"/>
    </source>
</evidence>
<keyword evidence="6" id="KW-1003">Cell membrane</keyword>
<evidence type="ECO:0000256" key="3">
    <source>
        <dbReference type="ARBA" id="ARBA00022630"/>
    </source>
</evidence>
<keyword evidence="3 6" id="KW-0285">Flavoprotein</keyword>
<keyword evidence="6 7" id="KW-1133">Transmembrane helix</keyword>
<dbReference type="HAMAP" id="MF_00479">
    <property type="entry name" value="RsxG_RnfG"/>
    <property type="match status" value="1"/>
</dbReference>
<gene>
    <name evidence="6" type="primary">rnfG</name>
    <name evidence="9" type="ORF">NA23_01050</name>
</gene>
<dbReference type="InterPro" id="IPR007329">
    <property type="entry name" value="FMN-bd"/>
</dbReference>
<comment type="similarity">
    <text evidence="6">Belongs to the RnfG family.</text>
</comment>
<keyword evidence="6 7" id="KW-0472">Membrane</keyword>
<dbReference type="SMART" id="SM00900">
    <property type="entry name" value="FMN_bind"/>
    <property type="match status" value="1"/>
</dbReference>
<evidence type="ECO:0000256" key="1">
    <source>
        <dbReference type="ARBA" id="ARBA00022448"/>
    </source>
</evidence>
<organism evidence="9 10">
    <name type="scientific">Fervidobacterium islandicum</name>
    <dbReference type="NCBI Taxonomy" id="2423"/>
    <lineage>
        <taxon>Bacteria</taxon>
        <taxon>Thermotogati</taxon>
        <taxon>Thermotogota</taxon>
        <taxon>Thermotogae</taxon>
        <taxon>Thermotogales</taxon>
        <taxon>Fervidobacteriaceae</taxon>
        <taxon>Fervidobacterium</taxon>
    </lineage>
</organism>
<protein>
    <recommendedName>
        <fullName evidence="6">Ion-translocating oxidoreductase complex subunit G</fullName>
        <ecNumber evidence="6">7.-.-.-</ecNumber>
    </recommendedName>
    <alternativeName>
        <fullName evidence="6">Rnf electron transport complex subunit G</fullName>
    </alternativeName>
</protein>
<dbReference type="InterPro" id="IPR010209">
    <property type="entry name" value="Ion_transpt_RnfG/RsxG"/>
</dbReference>
<evidence type="ECO:0000313" key="9">
    <source>
        <dbReference type="EMBL" id="AMW32056.1"/>
    </source>
</evidence>
<feature type="transmembrane region" description="Helical" evidence="7">
    <location>
        <begin position="12"/>
        <end position="32"/>
    </location>
</feature>
<reference evidence="9 10" key="1">
    <citation type="journal article" date="2015" name="Stand. Genomic Sci.">
        <title>Genome sequence of a native-feather degrading extremely thermophilic Eubacterium, Fervidobacterium islandicum AW-1.</title>
        <authorList>
            <person name="Lee Y.J."/>
            <person name="Jeong H."/>
            <person name="Park G.S."/>
            <person name="Kwak Y."/>
            <person name="Lee S.J."/>
            <person name="Lee S.J."/>
            <person name="Park M.K."/>
            <person name="Kim J.Y."/>
            <person name="Kang H.K."/>
            <person name="Shin J.H."/>
            <person name="Lee D.W."/>
        </authorList>
    </citation>
    <scope>NUCLEOTIDE SEQUENCE [LARGE SCALE GENOMIC DNA]</scope>
    <source>
        <strain evidence="9 10">AW-1</strain>
    </source>
</reference>
<name>A0AAI8GCK8_FERIS</name>
<accession>A0AAI8GCK8</accession>
<comment type="subunit">
    <text evidence="6">The complex is composed of six subunits: RnfA, RnfB, RnfC, RnfD, RnfE and RnfG.</text>
</comment>
<dbReference type="Pfam" id="PF04205">
    <property type="entry name" value="FMN_bind"/>
    <property type="match status" value="1"/>
</dbReference>
<comment type="cofactor">
    <cofactor evidence="6">
        <name>FMN</name>
        <dbReference type="ChEBI" id="CHEBI:58210"/>
    </cofactor>
</comment>
<dbReference type="KEGG" id="fia:NA23_01050"/>
<keyword evidence="1 6" id="KW-0813">Transport</keyword>
<keyword evidence="6" id="KW-1278">Translocase</keyword>
<dbReference type="Proteomes" id="UP000093740">
    <property type="component" value="Chromosome"/>
</dbReference>
<dbReference type="EMBL" id="CP014334">
    <property type="protein sequence ID" value="AMW32056.1"/>
    <property type="molecule type" value="Genomic_DNA"/>
</dbReference>
<evidence type="ECO:0000256" key="6">
    <source>
        <dbReference type="HAMAP-Rule" id="MF_00479"/>
    </source>
</evidence>
<feature type="modified residue" description="FMN phosphoryl threonine" evidence="6">
    <location>
        <position position="207"/>
    </location>
</feature>
<evidence type="ECO:0000313" key="10">
    <source>
        <dbReference type="Proteomes" id="UP000093740"/>
    </source>
</evidence>
<evidence type="ECO:0000256" key="4">
    <source>
        <dbReference type="ARBA" id="ARBA00022643"/>
    </source>
</evidence>